<proteinExistence type="predicted"/>
<dbReference type="PANTHER" id="PTHR36440:SF1">
    <property type="entry name" value="PUTATIVE (AFU_ORTHOLOGUE AFUA_8G07350)-RELATED"/>
    <property type="match status" value="1"/>
</dbReference>
<evidence type="ECO:0000259" key="1">
    <source>
        <dbReference type="Pfam" id="PF07883"/>
    </source>
</evidence>
<evidence type="ECO:0000313" key="2">
    <source>
        <dbReference type="EMBL" id="ADI06845.1"/>
    </source>
</evidence>
<dbReference type="Gene3D" id="2.60.120.10">
    <property type="entry name" value="Jelly Rolls"/>
    <property type="match status" value="1"/>
</dbReference>
<dbReference type="InterPro" id="IPR014710">
    <property type="entry name" value="RmlC-like_jellyroll"/>
</dbReference>
<sequence length="180" mass="20103">MTTGSVRVHNAVTDETKEPIMSYPEPRYLGENGEVNAVYRPVDSTPELDSPTGNRTHYLATHATTGGEFGLYRVDMGPRSPGPSTHFHRSISESFFILSGAVQLYDGDRWITARSGDFLYVPVGGLHAFKNDSDDPASLLLLFAPGAPREEYFEQVAEMTRRGGKELEEFRIRHDSFFVD</sequence>
<reference evidence="2 3" key="1">
    <citation type="journal article" date="2010" name="J. Bacteriol.">
        <title>Genome sequence of the milbemycin-producing bacterium Streptomyces bingchenggensis.</title>
        <authorList>
            <person name="Wang X.J."/>
            <person name="Yan Y.J."/>
            <person name="Zhang B."/>
            <person name="An J."/>
            <person name="Wang J.J."/>
            <person name="Tian J."/>
            <person name="Jiang L."/>
            <person name="Chen Y.H."/>
            <person name="Huang S.X."/>
            <person name="Yin M."/>
            <person name="Zhang J."/>
            <person name="Gao A.L."/>
            <person name="Liu C.X."/>
            <person name="Zhu Z.X."/>
            <person name="Xiang W.S."/>
        </authorList>
    </citation>
    <scope>NUCLEOTIDE SEQUENCE [LARGE SCALE GENOMIC DNA]</scope>
    <source>
        <strain evidence="2 3">BCW-1</strain>
    </source>
</reference>
<gene>
    <name evidence="2" type="ordered locus">SBI_03724</name>
</gene>
<dbReference type="AlphaFoldDB" id="D7CFT7"/>
<dbReference type="InterPro" id="IPR053146">
    <property type="entry name" value="QDO-like"/>
</dbReference>
<feature type="domain" description="Cupin type-2" evidence="1">
    <location>
        <begin position="74"/>
        <end position="142"/>
    </location>
</feature>
<dbReference type="InterPro" id="IPR013096">
    <property type="entry name" value="Cupin_2"/>
</dbReference>
<dbReference type="SUPFAM" id="SSF51182">
    <property type="entry name" value="RmlC-like cupins"/>
    <property type="match status" value="1"/>
</dbReference>
<keyword evidence="3" id="KW-1185">Reference proteome</keyword>
<dbReference type="Pfam" id="PF07883">
    <property type="entry name" value="Cupin_2"/>
    <property type="match status" value="1"/>
</dbReference>
<organism evidence="2 3">
    <name type="scientific">Streptomyces bingchenggensis (strain BCW-1)</name>
    <dbReference type="NCBI Taxonomy" id="749414"/>
    <lineage>
        <taxon>Bacteria</taxon>
        <taxon>Bacillati</taxon>
        <taxon>Actinomycetota</taxon>
        <taxon>Actinomycetes</taxon>
        <taxon>Kitasatosporales</taxon>
        <taxon>Streptomycetaceae</taxon>
        <taxon>Streptomyces</taxon>
    </lineage>
</organism>
<accession>D7CFT7</accession>
<dbReference type="PATRIC" id="fig|749414.3.peg.3862"/>
<name>D7CFT7_STRBB</name>
<protein>
    <recommendedName>
        <fullName evidence="1">Cupin type-2 domain-containing protein</fullName>
    </recommendedName>
</protein>
<dbReference type="KEGG" id="sbh:SBI_03724"/>
<dbReference type="PANTHER" id="PTHR36440">
    <property type="entry name" value="PUTATIVE (AFU_ORTHOLOGUE AFUA_8G07350)-RELATED"/>
    <property type="match status" value="1"/>
</dbReference>
<dbReference type="HOGENOM" id="CLU_103066_1_1_11"/>
<dbReference type="EMBL" id="CP002047">
    <property type="protein sequence ID" value="ADI06845.1"/>
    <property type="molecule type" value="Genomic_DNA"/>
</dbReference>
<evidence type="ECO:0000313" key="3">
    <source>
        <dbReference type="Proteomes" id="UP000000377"/>
    </source>
</evidence>
<dbReference type="Proteomes" id="UP000000377">
    <property type="component" value="Chromosome"/>
</dbReference>
<dbReference type="eggNOG" id="COG1917">
    <property type="taxonomic scope" value="Bacteria"/>
</dbReference>
<dbReference type="STRING" id="749414.SBI_03724"/>
<dbReference type="InterPro" id="IPR011051">
    <property type="entry name" value="RmlC_Cupin_sf"/>
</dbReference>